<feature type="transmembrane region" description="Helical" evidence="1">
    <location>
        <begin position="108"/>
        <end position="129"/>
    </location>
</feature>
<dbReference type="RefSeq" id="WP_305005715.1">
    <property type="nucleotide sequence ID" value="NZ_JAUQSY010000003.1"/>
</dbReference>
<keyword evidence="1" id="KW-0472">Membrane</keyword>
<accession>A0ABT9B9R4</accession>
<name>A0ABT9B9R4_9BACT</name>
<keyword evidence="3" id="KW-1185">Reference proteome</keyword>
<comment type="caution">
    <text evidence="2">The sequence shown here is derived from an EMBL/GenBank/DDBJ whole genome shotgun (WGS) entry which is preliminary data.</text>
</comment>
<feature type="transmembrane region" description="Helical" evidence="1">
    <location>
        <begin position="149"/>
        <end position="173"/>
    </location>
</feature>
<feature type="transmembrane region" description="Helical" evidence="1">
    <location>
        <begin position="20"/>
        <end position="40"/>
    </location>
</feature>
<reference evidence="2" key="1">
    <citation type="submission" date="2023-07" db="EMBL/GenBank/DDBJ databases">
        <authorList>
            <person name="Kim M.K."/>
        </authorList>
    </citation>
    <scope>NUCLEOTIDE SEQUENCE</scope>
    <source>
        <strain evidence="2">ASUV-10-1</strain>
    </source>
</reference>
<evidence type="ECO:0000313" key="3">
    <source>
        <dbReference type="Proteomes" id="UP001176429"/>
    </source>
</evidence>
<proteinExistence type="predicted"/>
<feature type="transmembrane region" description="Helical" evidence="1">
    <location>
        <begin position="258"/>
        <end position="279"/>
    </location>
</feature>
<keyword evidence="1" id="KW-0812">Transmembrane</keyword>
<feature type="transmembrane region" description="Helical" evidence="1">
    <location>
        <begin position="300"/>
        <end position="320"/>
    </location>
</feature>
<gene>
    <name evidence="2" type="ORF">Q5H93_06635</name>
</gene>
<sequence length="632" mass="69049">MHLPSLTHALAQAGQVARRFPLTLLCAVTLCVAGCAAIHFTNEEAAQAGWVFPLGSAAALGLPLTLALALAAERYGWRRATTWAAQGAAVAALAGWAALAPALPGLVWGLRLVVLLLGLHLAVAAAPYVGELRREADTPGFWRYNETLLLRLLLAGLYSGVLYAGCALALVAVRELFGWYTDGDWFGYLFVGLASLFNTWFFLAGVPRDWAALEQEAPYPRGLKVFTQFVLLPLVVLYVVILYAYMLRIVVQWELPEGWVSVLILALAVAGIFALLLIHPLRHDPANAWIRTFARWFYRALFPLLGLLALAIGTRIRAYGITEERYFVVLLAAWLLGIAAYFLWRQGRGIVWIPVTLAGLAFAAAAGPWGAFATAERSQLRQLRELVEQYQLGPGGRLDGAAAQVPTLPLAVRGRLSSLFDFFSKRDALAALQPQFAGSLALPAGLRDRSPWEQDQWRQDRPFELSGFEHFEPYQLQANGAGGAASTWVGFYVQDPPRYYSLGGGRYWLKDVGSGAVAPDPAGDVVLALSTADGSFRLLSTFAGDTLLLQRFQPDAAWRTALRLSLRVPADSLVARYGRNHVNTVKLATPVVVSAGAGPLRLRLFITSLNREELDHKARYTYTADGLLELNP</sequence>
<organism evidence="2 3">
    <name type="scientific">Hymenobacter aranciens</name>
    <dbReference type="NCBI Taxonomy" id="3063996"/>
    <lineage>
        <taxon>Bacteria</taxon>
        <taxon>Pseudomonadati</taxon>
        <taxon>Bacteroidota</taxon>
        <taxon>Cytophagia</taxon>
        <taxon>Cytophagales</taxon>
        <taxon>Hymenobacteraceae</taxon>
        <taxon>Hymenobacter</taxon>
    </lineage>
</organism>
<feature type="transmembrane region" description="Helical" evidence="1">
    <location>
        <begin position="225"/>
        <end position="246"/>
    </location>
</feature>
<feature type="transmembrane region" description="Helical" evidence="1">
    <location>
        <begin position="52"/>
        <end position="71"/>
    </location>
</feature>
<evidence type="ECO:0000256" key="1">
    <source>
        <dbReference type="SAM" id="Phobius"/>
    </source>
</evidence>
<feature type="transmembrane region" description="Helical" evidence="1">
    <location>
        <begin position="83"/>
        <end position="102"/>
    </location>
</feature>
<dbReference type="Pfam" id="PF13687">
    <property type="entry name" value="DUF4153"/>
    <property type="match status" value="1"/>
</dbReference>
<protein>
    <submittedName>
        <fullName evidence="2">DUF4153 domain-containing protein</fullName>
    </submittedName>
</protein>
<evidence type="ECO:0000313" key="2">
    <source>
        <dbReference type="EMBL" id="MDO7874403.1"/>
    </source>
</evidence>
<keyword evidence="1" id="KW-1133">Transmembrane helix</keyword>
<feature type="transmembrane region" description="Helical" evidence="1">
    <location>
        <begin position="351"/>
        <end position="372"/>
    </location>
</feature>
<dbReference type="EMBL" id="JAUQSY010000003">
    <property type="protein sequence ID" value="MDO7874403.1"/>
    <property type="molecule type" value="Genomic_DNA"/>
</dbReference>
<feature type="transmembrane region" description="Helical" evidence="1">
    <location>
        <begin position="185"/>
        <end position="204"/>
    </location>
</feature>
<dbReference type="InterPro" id="IPR025291">
    <property type="entry name" value="DUF4153"/>
</dbReference>
<dbReference type="Proteomes" id="UP001176429">
    <property type="component" value="Unassembled WGS sequence"/>
</dbReference>
<feature type="transmembrane region" description="Helical" evidence="1">
    <location>
        <begin position="326"/>
        <end position="344"/>
    </location>
</feature>